<proteinExistence type="predicted"/>
<dbReference type="InterPro" id="IPR029479">
    <property type="entry name" value="Nitroreductase"/>
</dbReference>
<evidence type="ECO:0000259" key="1">
    <source>
        <dbReference type="Pfam" id="PF00881"/>
    </source>
</evidence>
<keyword evidence="3" id="KW-1185">Reference proteome</keyword>
<dbReference type="SUPFAM" id="SSF55469">
    <property type="entry name" value="FMN-dependent nitroreductase-like"/>
    <property type="match status" value="1"/>
</dbReference>
<dbReference type="AlphaFoldDB" id="A0AAD5M837"/>
<dbReference type="GO" id="GO:0016491">
    <property type="term" value="F:oxidoreductase activity"/>
    <property type="evidence" value="ECO:0007669"/>
    <property type="project" value="InterPro"/>
</dbReference>
<dbReference type="Pfam" id="PF00881">
    <property type="entry name" value="Nitroreductase"/>
    <property type="match status" value="1"/>
</dbReference>
<dbReference type="InterPro" id="IPR050461">
    <property type="entry name" value="Nitroreductase_HadB/RutE"/>
</dbReference>
<evidence type="ECO:0000313" key="2">
    <source>
        <dbReference type="EMBL" id="KAJ0406363.1"/>
    </source>
</evidence>
<dbReference type="PANTHER" id="PTHR43543:SF1">
    <property type="entry name" value="MALONIC SEMIALDEHYDE REDUCTASE RUTE-RELATED"/>
    <property type="match status" value="1"/>
</dbReference>
<dbReference type="Proteomes" id="UP001209570">
    <property type="component" value="Unassembled WGS sequence"/>
</dbReference>
<dbReference type="InterPro" id="IPR000415">
    <property type="entry name" value="Nitroreductase-like"/>
</dbReference>
<comment type="caution">
    <text evidence="2">The sequence shown here is derived from an EMBL/GenBank/DDBJ whole genome shotgun (WGS) entry which is preliminary data.</text>
</comment>
<protein>
    <recommendedName>
        <fullName evidence="1">Nitroreductase domain-containing protein</fullName>
    </recommendedName>
</protein>
<reference evidence="2" key="1">
    <citation type="submission" date="2021-12" db="EMBL/GenBank/DDBJ databases">
        <title>Prjna785345.</title>
        <authorList>
            <person name="Rujirawat T."/>
            <person name="Krajaejun T."/>
        </authorList>
    </citation>
    <scope>NUCLEOTIDE SEQUENCE</scope>
    <source>
        <strain evidence="2">Pi057C3</strain>
    </source>
</reference>
<dbReference type="Gene3D" id="3.40.109.10">
    <property type="entry name" value="NADH Oxidase"/>
    <property type="match status" value="1"/>
</dbReference>
<dbReference type="EMBL" id="JAKCXM010000033">
    <property type="protein sequence ID" value="KAJ0406363.1"/>
    <property type="molecule type" value="Genomic_DNA"/>
</dbReference>
<accession>A0AAD5M837</accession>
<evidence type="ECO:0000313" key="3">
    <source>
        <dbReference type="Proteomes" id="UP001209570"/>
    </source>
</evidence>
<dbReference type="PANTHER" id="PTHR43543">
    <property type="entry name" value="MALONIC SEMIALDEHYDE REDUCTASE RUTE-RELATED"/>
    <property type="match status" value="1"/>
</dbReference>
<sequence length="276" mass="29916">MFAARVQRCATPSTAMRASTRILRRFDHSDAQESLRQLIAARTACRSFASDPVPDDVLADVLRLTQRAPSGFNMQPYACVLVRQQADRERLAEAMLASNGRKVREAPVVAVFAADLEPSRRVPRIQKMMHDNGASAEAVNNLPHYTRLFSGEGELAGGIRSLISTVVSPIRAVPSHVPTIAWSFKQTAFAASAFLHAASAYGLATCPMEGFDETRVKHALDIPDRYAIPVVVCCGYPSAPRGAQAASSPRLHPTEVFFDGKFGGSTASLFGLEDEQ</sequence>
<name>A0AAD5M837_PYTIN</name>
<feature type="domain" description="Nitroreductase" evidence="1">
    <location>
        <begin position="39"/>
        <end position="236"/>
    </location>
</feature>
<gene>
    <name evidence="2" type="ORF">P43SY_006971</name>
</gene>
<organism evidence="2 3">
    <name type="scientific">Pythium insidiosum</name>
    <name type="common">Pythiosis disease agent</name>
    <dbReference type="NCBI Taxonomy" id="114742"/>
    <lineage>
        <taxon>Eukaryota</taxon>
        <taxon>Sar</taxon>
        <taxon>Stramenopiles</taxon>
        <taxon>Oomycota</taxon>
        <taxon>Peronosporomycetes</taxon>
        <taxon>Pythiales</taxon>
        <taxon>Pythiaceae</taxon>
        <taxon>Pythium</taxon>
    </lineage>
</organism>